<sequence>MHLIEQWKAKADGAVRVIAFGSSNTEVTLENAGRHNWVDWLSIQLRLHVGRHVHVINQGISGDTAAMLLARIDRDVVSYRPDVVIVTIGGNDAGQGVPPAVYAGQIREICRILQASGAVPILQTYYCPLYHEAGDGYAALFEANMQAKREIAEELGLVLIDQYRRFEPLYRRYPDDYAKLMRDWLHLNPLGNLLMAQNLCDRLGLPPIPAPQDLSREAEAMLARMDECAPRLRP</sequence>
<dbReference type="InterPro" id="IPR051532">
    <property type="entry name" value="Ester_Hydrolysis_Enzymes"/>
</dbReference>
<accession>A0ABM8UZN5</accession>
<dbReference type="InterPro" id="IPR036514">
    <property type="entry name" value="SGNH_hydro_sf"/>
</dbReference>
<dbReference type="PANTHER" id="PTHR30383">
    <property type="entry name" value="THIOESTERASE 1/PROTEASE 1/LYSOPHOSPHOLIPASE L1"/>
    <property type="match status" value="1"/>
</dbReference>
<organism evidence="2 3">
    <name type="scientific">Thermobacillus xylanilyticus</name>
    <dbReference type="NCBI Taxonomy" id="76633"/>
    <lineage>
        <taxon>Bacteria</taxon>
        <taxon>Bacillati</taxon>
        <taxon>Bacillota</taxon>
        <taxon>Bacilli</taxon>
        <taxon>Bacillales</taxon>
        <taxon>Paenibacillaceae</taxon>
        <taxon>Thermobacillus</taxon>
    </lineage>
</organism>
<dbReference type="InterPro" id="IPR013830">
    <property type="entry name" value="SGNH_hydro"/>
</dbReference>
<keyword evidence="3" id="KW-1185">Reference proteome</keyword>
<evidence type="ECO:0000259" key="1">
    <source>
        <dbReference type="Pfam" id="PF13472"/>
    </source>
</evidence>
<proteinExistence type="predicted"/>
<evidence type="ECO:0000313" key="3">
    <source>
        <dbReference type="Proteomes" id="UP000681526"/>
    </source>
</evidence>
<comment type="caution">
    <text evidence="2">The sequence shown here is derived from an EMBL/GenBank/DDBJ whole genome shotgun (WGS) entry which is preliminary data.</text>
</comment>
<dbReference type="RefSeq" id="WP_213483144.1">
    <property type="nucleotide sequence ID" value="NZ_CAJRAY010000005.1"/>
</dbReference>
<evidence type="ECO:0000313" key="2">
    <source>
        <dbReference type="EMBL" id="CAG5077181.1"/>
    </source>
</evidence>
<dbReference type="Gene3D" id="3.40.50.1110">
    <property type="entry name" value="SGNH hydrolase"/>
    <property type="match status" value="1"/>
</dbReference>
<dbReference type="EMBL" id="CAJRAY010000005">
    <property type="protein sequence ID" value="CAG5077181.1"/>
    <property type="molecule type" value="Genomic_DNA"/>
</dbReference>
<name>A0ABM8UZN5_THEXY</name>
<dbReference type="SUPFAM" id="SSF52266">
    <property type="entry name" value="SGNH hydrolase"/>
    <property type="match status" value="1"/>
</dbReference>
<dbReference type="PANTHER" id="PTHR30383:SF5">
    <property type="entry name" value="SGNH HYDROLASE-TYPE ESTERASE DOMAIN-CONTAINING PROTEIN"/>
    <property type="match status" value="1"/>
</dbReference>
<dbReference type="Proteomes" id="UP000681526">
    <property type="component" value="Unassembled WGS sequence"/>
</dbReference>
<feature type="domain" description="SGNH hydrolase-type esterase" evidence="1">
    <location>
        <begin position="19"/>
        <end position="192"/>
    </location>
</feature>
<protein>
    <submittedName>
        <fullName evidence="2">Lipolytic enzyme, putative esterase, G-D-S-L family</fullName>
    </submittedName>
</protein>
<dbReference type="Pfam" id="PF13472">
    <property type="entry name" value="Lipase_GDSL_2"/>
    <property type="match status" value="1"/>
</dbReference>
<gene>
    <name evidence="2" type="primary">txxe 154</name>
    <name evidence="2" type="ORF">TXXE_01250</name>
</gene>
<reference evidence="2 3" key="1">
    <citation type="submission" date="2021-04" db="EMBL/GenBank/DDBJ databases">
        <authorList>
            <person name="Rakotoarivonina H."/>
        </authorList>
    </citation>
    <scope>NUCLEOTIDE SEQUENCE [LARGE SCALE GENOMIC DNA]</scope>
    <source>
        <strain evidence="2 3">XE</strain>
    </source>
</reference>